<dbReference type="Pfam" id="PF03600">
    <property type="entry name" value="CitMHS"/>
    <property type="match status" value="1"/>
</dbReference>
<feature type="transmembrane region" description="Helical" evidence="11">
    <location>
        <begin position="139"/>
        <end position="159"/>
    </location>
</feature>
<dbReference type="EMBL" id="PCTA01000004">
    <property type="protein sequence ID" value="PIP62071.1"/>
    <property type="molecule type" value="Genomic_DNA"/>
</dbReference>
<evidence type="ECO:0000313" key="14">
    <source>
        <dbReference type="Proteomes" id="UP000231246"/>
    </source>
</evidence>
<evidence type="ECO:0000256" key="3">
    <source>
        <dbReference type="ARBA" id="ARBA00022449"/>
    </source>
</evidence>
<evidence type="ECO:0000256" key="10">
    <source>
        <dbReference type="ARBA" id="ARBA00025753"/>
    </source>
</evidence>
<feature type="transmembrane region" description="Helical" evidence="11">
    <location>
        <begin position="327"/>
        <end position="351"/>
    </location>
</feature>
<comment type="subcellular location">
    <subcellularLocation>
        <location evidence="1">Membrane</location>
        <topology evidence="1">Multi-pass membrane protein</topology>
    </subcellularLocation>
</comment>
<evidence type="ECO:0000259" key="12">
    <source>
        <dbReference type="Pfam" id="PF03600"/>
    </source>
</evidence>
<dbReference type="AlphaFoldDB" id="A0A2H0BWS1"/>
<organism evidence="13 14">
    <name type="scientific">Candidatus Roizmanbacteria bacterium CG22_combo_CG10-13_8_21_14_all_38_20</name>
    <dbReference type="NCBI Taxonomy" id="1974862"/>
    <lineage>
        <taxon>Bacteria</taxon>
        <taxon>Candidatus Roizmaniibacteriota</taxon>
    </lineage>
</organism>
<feature type="domain" description="Citrate transporter-like" evidence="12">
    <location>
        <begin position="16"/>
        <end position="367"/>
    </location>
</feature>
<keyword evidence="2" id="KW-0813">Transport</keyword>
<evidence type="ECO:0000256" key="2">
    <source>
        <dbReference type="ARBA" id="ARBA00022448"/>
    </source>
</evidence>
<keyword evidence="9" id="KW-0739">Sodium transport</keyword>
<dbReference type="Proteomes" id="UP000231246">
    <property type="component" value="Unassembled WGS sequence"/>
</dbReference>
<dbReference type="InterPro" id="IPR004680">
    <property type="entry name" value="Cit_transptr-like_dom"/>
</dbReference>
<keyword evidence="5 11" id="KW-1133">Transmembrane helix</keyword>
<feature type="transmembrane region" description="Helical" evidence="11">
    <location>
        <begin position="63"/>
        <end position="84"/>
    </location>
</feature>
<evidence type="ECO:0000256" key="5">
    <source>
        <dbReference type="ARBA" id="ARBA00022989"/>
    </source>
</evidence>
<evidence type="ECO:0000256" key="8">
    <source>
        <dbReference type="ARBA" id="ARBA00023136"/>
    </source>
</evidence>
<protein>
    <recommendedName>
        <fullName evidence="12">Citrate transporter-like domain-containing protein</fullName>
    </recommendedName>
</protein>
<feature type="transmembrane region" description="Helical" evidence="11">
    <location>
        <begin position="358"/>
        <end position="383"/>
    </location>
</feature>
<evidence type="ECO:0000256" key="11">
    <source>
        <dbReference type="SAM" id="Phobius"/>
    </source>
</evidence>
<dbReference type="NCBIfam" id="NF038006">
    <property type="entry name" value="NhaD_1"/>
    <property type="match status" value="1"/>
</dbReference>
<accession>A0A2H0BWS1</accession>
<comment type="caution">
    <text evidence="13">The sequence shown here is derived from an EMBL/GenBank/DDBJ whole genome shotgun (WGS) entry which is preliminary data.</text>
</comment>
<feature type="transmembrane region" description="Helical" evidence="11">
    <location>
        <begin position="104"/>
        <end position="127"/>
    </location>
</feature>
<feature type="transmembrane region" description="Helical" evidence="11">
    <location>
        <begin position="31"/>
        <end position="51"/>
    </location>
</feature>
<keyword evidence="3" id="KW-0050">Antiport</keyword>
<dbReference type="PANTHER" id="PTHR43269">
    <property type="entry name" value="SODIUM/PROTON ANTIPORTER 1-RELATED"/>
    <property type="match status" value="1"/>
</dbReference>
<dbReference type="GO" id="GO:0006814">
    <property type="term" value="P:sodium ion transport"/>
    <property type="evidence" value="ECO:0007669"/>
    <property type="project" value="UniProtKB-KW"/>
</dbReference>
<keyword evidence="4 11" id="KW-0812">Transmembrane</keyword>
<comment type="similarity">
    <text evidence="10">Belongs to the NhaD Na(+)/H(+) (TC 2.A.62) antiporter family.</text>
</comment>
<dbReference type="InterPro" id="IPR045016">
    <property type="entry name" value="NhaD-like"/>
</dbReference>
<feature type="transmembrane region" description="Helical" evidence="11">
    <location>
        <begin position="7"/>
        <end position="25"/>
    </location>
</feature>
<evidence type="ECO:0000256" key="4">
    <source>
        <dbReference type="ARBA" id="ARBA00022692"/>
    </source>
</evidence>
<reference evidence="13 14" key="1">
    <citation type="submission" date="2017-09" db="EMBL/GenBank/DDBJ databases">
        <title>Depth-based differentiation of microbial function through sediment-hosted aquifers and enrichment of novel symbionts in the deep terrestrial subsurface.</title>
        <authorList>
            <person name="Probst A.J."/>
            <person name="Ladd B."/>
            <person name="Jarett J.K."/>
            <person name="Geller-Mcgrath D.E."/>
            <person name="Sieber C.M."/>
            <person name="Emerson J.B."/>
            <person name="Anantharaman K."/>
            <person name="Thomas B.C."/>
            <person name="Malmstrom R."/>
            <person name="Stieglmeier M."/>
            <person name="Klingl A."/>
            <person name="Woyke T."/>
            <person name="Ryan C.M."/>
            <person name="Banfield J.F."/>
        </authorList>
    </citation>
    <scope>NUCLEOTIDE SEQUENCE [LARGE SCALE GENOMIC DNA]</scope>
    <source>
        <strain evidence="13">CG22_combo_CG10-13_8_21_14_all_38_20</strain>
    </source>
</reference>
<dbReference type="GO" id="GO:0016020">
    <property type="term" value="C:membrane"/>
    <property type="evidence" value="ECO:0007669"/>
    <property type="project" value="UniProtKB-SubCell"/>
</dbReference>
<evidence type="ECO:0000256" key="6">
    <source>
        <dbReference type="ARBA" id="ARBA00023053"/>
    </source>
</evidence>
<evidence type="ECO:0000256" key="7">
    <source>
        <dbReference type="ARBA" id="ARBA00023065"/>
    </source>
</evidence>
<proteinExistence type="inferred from homology"/>
<evidence type="ECO:0000256" key="9">
    <source>
        <dbReference type="ARBA" id="ARBA00023201"/>
    </source>
</evidence>
<feature type="transmembrane region" description="Helical" evidence="11">
    <location>
        <begin position="222"/>
        <end position="239"/>
    </location>
</feature>
<feature type="transmembrane region" description="Helical" evidence="11">
    <location>
        <begin position="395"/>
        <end position="421"/>
    </location>
</feature>
<keyword evidence="7" id="KW-0406">Ion transport</keyword>
<feature type="transmembrane region" description="Helical" evidence="11">
    <location>
        <begin position="179"/>
        <end position="201"/>
    </location>
</feature>
<sequence length="423" mass="46366">MNFISIVAIIVFILGYIFITLENEIKVSKSAIALTMGGLLWFLIGFFDGSFHESMAEAGTDIFSIVIFLLTAMSLVEILVHYRFFDLLRARIFSLGLSEKQQFLVIALVTFFLSGIIDNLTTTIVSVQISRKFFKGENLLRMVSLIVIAANAGGAFSPIGDVTTIMLWLAGKIEAIDIIYKGFLPSMLLFITSTVLIFRSIKDSSFNIKNELVNKLSRSEKVIVSLVFFSFGMPLVVGMVGLPPYVGLLTGLGIVWIAVDLLKRFRPSQTHLDASIERFIRKTDIPSLKFFIGILLTVSALDHLHVLEKLSNFIFGSDPTVMRVAMGNVSLGFLSAVLDNVPLTAIVINILHTSVESLWILLAITVGSGGSLLLIGSASGVIAMGMVPELTFNKYFSIAFIPAIAGYLVAVLVWTAQYVLLGW</sequence>
<dbReference type="GO" id="GO:0015297">
    <property type="term" value="F:antiporter activity"/>
    <property type="evidence" value="ECO:0007669"/>
    <property type="project" value="UniProtKB-KW"/>
</dbReference>
<feature type="transmembrane region" description="Helical" evidence="11">
    <location>
        <begin position="245"/>
        <end position="262"/>
    </location>
</feature>
<keyword evidence="6" id="KW-0915">Sodium</keyword>
<dbReference type="PANTHER" id="PTHR43269:SF2">
    <property type="entry name" value="SODIUM_PROTON ANTIPORTER 1-RELATED"/>
    <property type="match status" value="1"/>
</dbReference>
<keyword evidence="8 11" id="KW-0472">Membrane</keyword>
<evidence type="ECO:0000313" key="13">
    <source>
        <dbReference type="EMBL" id="PIP62071.1"/>
    </source>
</evidence>
<evidence type="ECO:0000256" key="1">
    <source>
        <dbReference type="ARBA" id="ARBA00004141"/>
    </source>
</evidence>
<name>A0A2H0BWS1_9BACT</name>
<gene>
    <name evidence="13" type="ORF">COW99_00815</name>
</gene>